<comment type="caution">
    <text evidence="3">The sequence shown here is derived from an EMBL/GenBank/DDBJ whole genome shotgun (WGS) entry which is preliminary data.</text>
</comment>
<evidence type="ECO:0000313" key="3">
    <source>
        <dbReference type="EMBL" id="KAK3370266.1"/>
    </source>
</evidence>
<evidence type="ECO:0000259" key="1">
    <source>
        <dbReference type="Pfam" id="PF17171"/>
    </source>
</evidence>
<feature type="domain" description="Metaxin glutathione S-transferase" evidence="1">
    <location>
        <begin position="227"/>
        <end position="271"/>
    </location>
</feature>
<dbReference type="PANTHER" id="PTHR12289:SF44">
    <property type="entry name" value="OUTER MEMBRANE PROTEIN (SAM35), PUTATIVE (AFU_ORTHOLOGUE AFUA_1G13180)-RELATED"/>
    <property type="match status" value="1"/>
</dbReference>
<proteinExistence type="predicted"/>
<feature type="domain" description="Thioredoxin-like fold" evidence="2">
    <location>
        <begin position="64"/>
        <end position="169"/>
    </location>
</feature>
<dbReference type="Proteomes" id="UP001285441">
    <property type="component" value="Unassembled WGS sequence"/>
</dbReference>
<dbReference type="InterPro" id="IPR012336">
    <property type="entry name" value="Thioredoxin-like_fold"/>
</dbReference>
<sequence length="321" mass="34821">MSTTWNSIPVPRPLQQLFDSVPLVTYDANALPTRAQSNTLCQLPTLYVFASERDARLGLPSYNPSCLKWQTFLKLAGVEFRIVPSTNHASPTGALPFLLPVRTSPTTTAAAAASSAPIPASRLQRYALDHGSRPPPPNAKTLRLDAYQALLDVPIRNAWLHTLYLEPENSPLLEKLYVTWASSSGWVQGTIRHQLGRAAEGEILKTSSSLSAAGAGELDEDAVYSAARDALNALASLLAESETGWFFSATAPTLFDASVFAYTHLMLQVLSEADGEDAARLGVLVGQAGSGELRSHQQRIYQMLWPSQIWSEGESQADKTQ</sequence>
<dbReference type="Pfam" id="PF17172">
    <property type="entry name" value="GST_N_4"/>
    <property type="match status" value="1"/>
</dbReference>
<reference evidence="3" key="2">
    <citation type="submission" date="2023-06" db="EMBL/GenBank/DDBJ databases">
        <authorList>
            <consortium name="Lawrence Berkeley National Laboratory"/>
            <person name="Haridas S."/>
            <person name="Hensen N."/>
            <person name="Bonometti L."/>
            <person name="Westerberg I."/>
            <person name="Brannstrom I.O."/>
            <person name="Guillou S."/>
            <person name="Cros-Aarteil S."/>
            <person name="Calhoun S."/>
            <person name="Kuo A."/>
            <person name="Mondo S."/>
            <person name="Pangilinan J."/>
            <person name="Riley R."/>
            <person name="LaButti K."/>
            <person name="Andreopoulos B."/>
            <person name="Lipzen A."/>
            <person name="Chen C."/>
            <person name="Yanf M."/>
            <person name="Daum C."/>
            <person name="Ng V."/>
            <person name="Clum A."/>
            <person name="Steindorff A."/>
            <person name="Ohm R."/>
            <person name="Martin F."/>
            <person name="Silar P."/>
            <person name="Natvig D."/>
            <person name="Lalanne C."/>
            <person name="Gautier V."/>
            <person name="Ament-velasquez S.L."/>
            <person name="Kruys A."/>
            <person name="Hutchinson M.I."/>
            <person name="Powell A.J."/>
            <person name="Barry K."/>
            <person name="Miller A.N."/>
            <person name="Grigoriev I.V."/>
            <person name="Debuchy R."/>
            <person name="Gladieux P."/>
            <person name="Thoren M.H."/>
            <person name="Johannesson H."/>
        </authorList>
    </citation>
    <scope>NUCLEOTIDE SEQUENCE</scope>
    <source>
        <strain evidence="3">CBS 232.78</strain>
    </source>
</reference>
<evidence type="ECO:0008006" key="5">
    <source>
        <dbReference type="Google" id="ProtNLM"/>
    </source>
</evidence>
<dbReference type="GO" id="GO:0007005">
    <property type="term" value="P:mitochondrion organization"/>
    <property type="evidence" value="ECO:0007669"/>
    <property type="project" value="TreeGrafter"/>
</dbReference>
<dbReference type="AlphaFoldDB" id="A0AAE0K558"/>
<gene>
    <name evidence="3" type="ORF">B0H63DRAFT_486621</name>
</gene>
<keyword evidence="4" id="KW-1185">Reference proteome</keyword>
<name>A0AAE0K558_9PEZI</name>
<reference evidence="3" key="1">
    <citation type="journal article" date="2023" name="Mol. Phylogenet. Evol.">
        <title>Genome-scale phylogeny and comparative genomics of the fungal order Sordariales.</title>
        <authorList>
            <person name="Hensen N."/>
            <person name="Bonometti L."/>
            <person name="Westerberg I."/>
            <person name="Brannstrom I.O."/>
            <person name="Guillou S."/>
            <person name="Cros-Aarteil S."/>
            <person name="Calhoun S."/>
            <person name="Haridas S."/>
            <person name="Kuo A."/>
            <person name="Mondo S."/>
            <person name="Pangilinan J."/>
            <person name="Riley R."/>
            <person name="LaButti K."/>
            <person name="Andreopoulos B."/>
            <person name="Lipzen A."/>
            <person name="Chen C."/>
            <person name="Yan M."/>
            <person name="Daum C."/>
            <person name="Ng V."/>
            <person name="Clum A."/>
            <person name="Steindorff A."/>
            <person name="Ohm R.A."/>
            <person name="Martin F."/>
            <person name="Silar P."/>
            <person name="Natvig D.O."/>
            <person name="Lalanne C."/>
            <person name="Gautier V."/>
            <person name="Ament-Velasquez S.L."/>
            <person name="Kruys A."/>
            <person name="Hutchinson M.I."/>
            <person name="Powell A.J."/>
            <person name="Barry K."/>
            <person name="Miller A.N."/>
            <person name="Grigoriev I.V."/>
            <person name="Debuchy R."/>
            <person name="Gladieux P."/>
            <person name="Hiltunen Thoren M."/>
            <person name="Johannesson H."/>
        </authorList>
    </citation>
    <scope>NUCLEOTIDE SEQUENCE</scope>
    <source>
        <strain evidence="3">CBS 232.78</strain>
    </source>
</reference>
<protein>
    <recommendedName>
        <fullName evidence="5">Thioredoxin-like fold domain-containing protein</fullName>
    </recommendedName>
</protein>
<accession>A0AAE0K558</accession>
<dbReference type="InterPro" id="IPR033468">
    <property type="entry name" value="Metaxin_GST"/>
</dbReference>
<dbReference type="InterPro" id="IPR050931">
    <property type="entry name" value="Mito_Protein_Transport_Metaxin"/>
</dbReference>
<dbReference type="PANTHER" id="PTHR12289">
    <property type="entry name" value="METAXIN RELATED"/>
    <property type="match status" value="1"/>
</dbReference>
<dbReference type="EMBL" id="JAULSW010000009">
    <property type="protein sequence ID" value="KAK3370266.1"/>
    <property type="molecule type" value="Genomic_DNA"/>
</dbReference>
<organism evidence="3 4">
    <name type="scientific">Podospora didyma</name>
    <dbReference type="NCBI Taxonomy" id="330526"/>
    <lineage>
        <taxon>Eukaryota</taxon>
        <taxon>Fungi</taxon>
        <taxon>Dikarya</taxon>
        <taxon>Ascomycota</taxon>
        <taxon>Pezizomycotina</taxon>
        <taxon>Sordariomycetes</taxon>
        <taxon>Sordariomycetidae</taxon>
        <taxon>Sordariales</taxon>
        <taxon>Podosporaceae</taxon>
        <taxon>Podospora</taxon>
    </lineage>
</organism>
<dbReference type="GO" id="GO:0001401">
    <property type="term" value="C:SAM complex"/>
    <property type="evidence" value="ECO:0007669"/>
    <property type="project" value="TreeGrafter"/>
</dbReference>
<evidence type="ECO:0000259" key="2">
    <source>
        <dbReference type="Pfam" id="PF17172"/>
    </source>
</evidence>
<dbReference type="Pfam" id="PF17171">
    <property type="entry name" value="GST_C_6"/>
    <property type="match status" value="1"/>
</dbReference>
<evidence type="ECO:0000313" key="4">
    <source>
        <dbReference type="Proteomes" id="UP001285441"/>
    </source>
</evidence>